<feature type="region of interest" description="Disordered" evidence="1">
    <location>
        <begin position="149"/>
        <end position="174"/>
    </location>
</feature>
<proteinExistence type="predicted"/>
<dbReference type="EMBL" id="JAUESC010000002">
    <property type="protein sequence ID" value="KAK0604605.1"/>
    <property type="molecule type" value="Genomic_DNA"/>
</dbReference>
<evidence type="ECO:0000256" key="1">
    <source>
        <dbReference type="SAM" id="MobiDB-lite"/>
    </source>
</evidence>
<sequence length="174" mass="19744">MLLRYERLLEHYFRCDCIGHVVRDCLEKMEGDGPEDFNTLFGPWLRTDNSMKRSQGRQQREDQGNISLEGSTVVHTVGRSPMNQGSDGRIMCKIVGDQPGKEKGIRLTCKNPRVDLEREAYIPYSSGTVVDERELHVEQGKEKILHGKRNVSNQTPFPLMPLPSKLHPAGVEKA</sequence>
<name>A0AA39TH60_ACESA</name>
<dbReference type="AlphaFoldDB" id="A0AA39TH60"/>
<comment type="caution">
    <text evidence="2">The sequence shown here is derived from an EMBL/GenBank/DDBJ whole genome shotgun (WGS) entry which is preliminary data.</text>
</comment>
<organism evidence="2 3">
    <name type="scientific">Acer saccharum</name>
    <name type="common">Sugar maple</name>
    <dbReference type="NCBI Taxonomy" id="4024"/>
    <lineage>
        <taxon>Eukaryota</taxon>
        <taxon>Viridiplantae</taxon>
        <taxon>Streptophyta</taxon>
        <taxon>Embryophyta</taxon>
        <taxon>Tracheophyta</taxon>
        <taxon>Spermatophyta</taxon>
        <taxon>Magnoliopsida</taxon>
        <taxon>eudicotyledons</taxon>
        <taxon>Gunneridae</taxon>
        <taxon>Pentapetalae</taxon>
        <taxon>rosids</taxon>
        <taxon>malvids</taxon>
        <taxon>Sapindales</taxon>
        <taxon>Sapindaceae</taxon>
        <taxon>Hippocastanoideae</taxon>
        <taxon>Acereae</taxon>
        <taxon>Acer</taxon>
    </lineage>
</organism>
<gene>
    <name evidence="2" type="ORF">LWI29_017393</name>
</gene>
<keyword evidence="3" id="KW-1185">Reference proteome</keyword>
<evidence type="ECO:0000313" key="2">
    <source>
        <dbReference type="EMBL" id="KAK0604605.1"/>
    </source>
</evidence>
<reference evidence="2" key="1">
    <citation type="journal article" date="2022" name="Plant J.">
        <title>Strategies of tolerance reflected in two North American maple genomes.</title>
        <authorList>
            <person name="McEvoy S.L."/>
            <person name="Sezen U.U."/>
            <person name="Trouern-Trend A."/>
            <person name="McMahon S.M."/>
            <person name="Schaberg P.G."/>
            <person name="Yang J."/>
            <person name="Wegrzyn J.L."/>
            <person name="Swenson N.G."/>
        </authorList>
    </citation>
    <scope>NUCLEOTIDE SEQUENCE</scope>
    <source>
        <strain evidence="2">NS2018</strain>
    </source>
</reference>
<protein>
    <submittedName>
        <fullName evidence="2">Uncharacterized protein</fullName>
    </submittedName>
</protein>
<dbReference type="Proteomes" id="UP001168877">
    <property type="component" value="Unassembled WGS sequence"/>
</dbReference>
<reference evidence="2" key="2">
    <citation type="submission" date="2023-06" db="EMBL/GenBank/DDBJ databases">
        <authorList>
            <person name="Swenson N.G."/>
            <person name="Wegrzyn J.L."/>
            <person name="Mcevoy S.L."/>
        </authorList>
    </citation>
    <scope>NUCLEOTIDE SEQUENCE</scope>
    <source>
        <strain evidence="2">NS2018</strain>
        <tissue evidence="2">Leaf</tissue>
    </source>
</reference>
<evidence type="ECO:0000313" key="3">
    <source>
        <dbReference type="Proteomes" id="UP001168877"/>
    </source>
</evidence>
<accession>A0AA39TH60</accession>